<organism evidence="1 2">
    <name type="scientific">Acaulospora colombiana</name>
    <dbReference type="NCBI Taxonomy" id="27376"/>
    <lineage>
        <taxon>Eukaryota</taxon>
        <taxon>Fungi</taxon>
        <taxon>Fungi incertae sedis</taxon>
        <taxon>Mucoromycota</taxon>
        <taxon>Glomeromycotina</taxon>
        <taxon>Glomeromycetes</taxon>
        <taxon>Diversisporales</taxon>
        <taxon>Acaulosporaceae</taxon>
        <taxon>Acaulospora</taxon>
    </lineage>
</organism>
<gene>
    <name evidence="1" type="ORF">ACOLOM_LOCUS7842</name>
</gene>
<sequence length="487" mass="53978">SPCNFFRAPLTPVRYSSHEDENSISFRGSKGSENPEEKQTSHGTYDVEKKHCNTQPYKLKDKLKVAAAVMGVSPSSMKKKSHMTHPLEEMEVEHYSLHSIPSIIVASPGENGKGHLRHGAAGKDIIIPIPLGTIIREIDSPSSSKSESDKSKFDEYDANIDLREAKVKNRIYDTISGIELHDKSGSEIRVHEDGNSFNGTLLETDEVFRKEGKKRKQYKQDRANSKLYLDLSVPDVQNIVASGGEGGKGNPHFVTNANRSPTFASRGKEGQKRYLELEVKTIADVGLVGLPNAGKSTFLSAVSNAHPKVAPYPFTTLNPFIGTVDFADRFQLTVADIPGLIKDAHKNVGLGHSFLRHIERSKVLVYVVDLTSDEPWEDLGVLMRELEQYKEGLTKKPSLLIANKADVTGKAKKNLPLLQSKISDYRHEKEPTGENGNNILNLSYSNGFEFEYDVIPVSAKYHKNIVKATSVLRKIVERVKAKEACEG</sequence>
<proteinExistence type="predicted"/>
<feature type="non-terminal residue" evidence="1">
    <location>
        <position position="1"/>
    </location>
</feature>
<evidence type="ECO:0000313" key="2">
    <source>
        <dbReference type="Proteomes" id="UP000789525"/>
    </source>
</evidence>
<protein>
    <submittedName>
        <fullName evidence="1">6032_t:CDS:1</fullName>
    </submittedName>
</protein>
<comment type="caution">
    <text evidence="1">The sequence shown here is derived from an EMBL/GenBank/DDBJ whole genome shotgun (WGS) entry which is preliminary data.</text>
</comment>
<name>A0ACA9N7T3_9GLOM</name>
<evidence type="ECO:0000313" key="1">
    <source>
        <dbReference type="EMBL" id="CAG8637686.1"/>
    </source>
</evidence>
<dbReference type="EMBL" id="CAJVPT010018889">
    <property type="protein sequence ID" value="CAG8637686.1"/>
    <property type="molecule type" value="Genomic_DNA"/>
</dbReference>
<accession>A0ACA9N7T3</accession>
<reference evidence="1" key="1">
    <citation type="submission" date="2021-06" db="EMBL/GenBank/DDBJ databases">
        <authorList>
            <person name="Kallberg Y."/>
            <person name="Tangrot J."/>
            <person name="Rosling A."/>
        </authorList>
    </citation>
    <scope>NUCLEOTIDE SEQUENCE</scope>
    <source>
        <strain evidence="1">CL356</strain>
    </source>
</reference>
<keyword evidence="2" id="KW-1185">Reference proteome</keyword>
<dbReference type="Proteomes" id="UP000789525">
    <property type="component" value="Unassembled WGS sequence"/>
</dbReference>